<comment type="caution">
    <text evidence="2">The sequence shown here is derived from an EMBL/GenBank/DDBJ whole genome shotgun (WGS) entry which is preliminary data.</text>
</comment>
<sequence>MFFVPWFITTYLPLFINVLERSYKDESGNIVKAIYPPHALFILPNNTGITFTAFQKFVEEDVAVSINKINNLISQNNYLGLYVKLLGEHISSLDKKLDELIALIIQIKMDLKPSEKASTSKQPSELSTNVQRPPEIQDFIFKPLFDLEELLNKKPTPQDVLIEERDWNQKNTSYSGTEIYEWNLDDLTDKSLTILVLECLCWWDNYISIEAKVVVINATFDIEGVDNLGMALVKIREDVVYTLILTILEHFNGRFTNQYETVFSLLNGLRCRHLGEFRWYKDTYLSRVMELSKNDLDHWKAKFIDVLPPLFAERVKKTLRTQQGVFPYHTFTYGKIIGACTQEGINMCNELKLSRQLKIDKLRERSQLGDFCTQFDLPDSSKVKQTKHRDSSDSNPNKSYRIKRCRRKSREEHEERRDHRKSNQFTKNRSRRELPKIKCYKFEVHDKIYSFLYTSGYKFDYDYDSSLEEDIDLPESSNDLNVNTITFDNVIELLKEVTDNDLRDKIIQFAFNNSASSSKPVEKSTNDFEFEYSTLYSLSKVNTRLAKQPMVIRNTSFDDLKGEIENLKNEIKFLKQNQMICDHRLTQIETTTSKGKIVVENANNTPKKSVNFDPKKDMILGMMQIVTAHKCITAKDFFATYKDRDISYTFIADPISCDINALINMKQKHVDSLQLEIFSINIFDTLKSTKAQEKIKLISKQIDVDICANHPSAFWNRKKHIVTLPYEDNFSKNDIPTKSHLCQSNVELGLIKPSKSPWSCMAFYVNNAAEKKRVVPRLKNDHKTPWTNSQTKLVKNIKCRLQSLPCLTLAKPACDAQKKYATVAHEMLTIVKCRISFTMSFLNPFFTDKTLVTILKVVPLNRDVKEIILWKIIDSMMMDIFTRKGKIIPRIIIGNFIRVLIELPDLQRGGISLINSKVSQKATSSSIHYENILEGSPLYAELQAYFSQKQSDNFAYIAKDDIDDIRSYERVAKKEMIFLLENSEIQRKEET</sequence>
<protein>
    <submittedName>
        <fullName evidence="2">Uncharacterized protein</fullName>
    </submittedName>
</protein>
<dbReference type="PANTHER" id="PTHR33054">
    <property type="entry name" value="CCHC-TYPE DOMAIN-CONTAINING PROTEIN"/>
    <property type="match status" value="1"/>
</dbReference>
<organism evidence="2 3">
    <name type="scientific">Solanum commersonii</name>
    <name type="common">Commerson's wild potato</name>
    <name type="synonym">Commerson's nightshade</name>
    <dbReference type="NCBI Taxonomy" id="4109"/>
    <lineage>
        <taxon>Eukaryota</taxon>
        <taxon>Viridiplantae</taxon>
        <taxon>Streptophyta</taxon>
        <taxon>Embryophyta</taxon>
        <taxon>Tracheophyta</taxon>
        <taxon>Spermatophyta</taxon>
        <taxon>Magnoliopsida</taxon>
        <taxon>eudicotyledons</taxon>
        <taxon>Gunneridae</taxon>
        <taxon>Pentapetalae</taxon>
        <taxon>asterids</taxon>
        <taxon>lamiids</taxon>
        <taxon>Solanales</taxon>
        <taxon>Solanaceae</taxon>
        <taxon>Solanoideae</taxon>
        <taxon>Solaneae</taxon>
        <taxon>Solanum</taxon>
    </lineage>
</organism>
<name>A0A9J5WAW4_SOLCO</name>
<dbReference type="OrthoDB" id="1325175at2759"/>
<dbReference type="EMBL" id="JACXVP010000012">
    <property type="protein sequence ID" value="KAG5572428.1"/>
    <property type="molecule type" value="Genomic_DNA"/>
</dbReference>
<gene>
    <name evidence="2" type="ORF">H5410_062194</name>
</gene>
<evidence type="ECO:0000256" key="1">
    <source>
        <dbReference type="SAM" id="MobiDB-lite"/>
    </source>
</evidence>
<dbReference type="Proteomes" id="UP000824120">
    <property type="component" value="Chromosome 12"/>
</dbReference>
<reference evidence="2 3" key="1">
    <citation type="submission" date="2020-09" db="EMBL/GenBank/DDBJ databases">
        <title>De no assembly of potato wild relative species, Solanum commersonii.</title>
        <authorList>
            <person name="Cho K."/>
        </authorList>
    </citation>
    <scope>NUCLEOTIDE SEQUENCE [LARGE SCALE GENOMIC DNA]</scope>
    <source>
        <strain evidence="2">LZ3.2</strain>
        <tissue evidence="2">Leaf</tissue>
    </source>
</reference>
<proteinExistence type="predicted"/>
<dbReference type="Pfam" id="PF22909">
    <property type="entry name" value="Caulimovir_coat_dom"/>
    <property type="match status" value="1"/>
</dbReference>
<dbReference type="PANTHER" id="PTHR33054:SF12">
    <property type="entry name" value="ZINC KNUCKLE FAMILY PROTEIN"/>
    <property type="match status" value="1"/>
</dbReference>
<evidence type="ECO:0000313" key="3">
    <source>
        <dbReference type="Proteomes" id="UP000824120"/>
    </source>
</evidence>
<accession>A0A9J5WAW4</accession>
<dbReference type="AlphaFoldDB" id="A0A9J5WAW4"/>
<feature type="region of interest" description="Disordered" evidence="1">
    <location>
        <begin position="382"/>
        <end position="428"/>
    </location>
</feature>
<keyword evidence="3" id="KW-1185">Reference proteome</keyword>
<evidence type="ECO:0000313" key="2">
    <source>
        <dbReference type="EMBL" id="KAG5572428.1"/>
    </source>
</evidence>